<dbReference type="GO" id="GO:0005783">
    <property type="term" value="C:endoplasmic reticulum"/>
    <property type="evidence" value="ECO:0007669"/>
    <property type="project" value="TreeGrafter"/>
</dbReference>
<protein>
    <recommendedName>
        <fullName evidence="3">UBX domain-containing protein</fullName>
    </recommendedName>
</protein>
<dbReference type="Gene3D" id="3.10.20.90">
    <property type="entry name" value="Phosphatidylinositol 3-kinase Catalytic Subunit, Chain A, domain 1"/>
    <property type="match status" value="1"/>
</dbReference>
<dbReference type="GO" id="GO:0043130">
    <property type="term" value="F:ubiquitin binding"/>
    <property type="evidence" value="ECO:0007669"/>
    <property type="project" value="TreeGrafter"/>
</dbReference>
<dbReference type="SUPFAM" id="SSF52833">
    <property type="entry name" value="Thioredoxin-like"/>
    <property type="match status" value="1"/>
</dbReference>
<reference evidence="4" key="1">
    <citation type="submission" date="2020-11" db="EMBL/GenBank/DDBJ databases">
        <authorList>
            <person name="Tran Van P."/>
        </authorList>
    </citation>
    <scope>NUCLEOTIDE SEQUENCE</scope>
</reference>
<dbReference type="GO" id="GO:0036503">
    <property type="term" value="P:ERAD pathway"/>
    <property type="evidence" value="ECO:0007669"/>
    <property type="project" value="TreeGrafter"/>
</dbReference>
<dbReference type="EMBL" id="CAJPVJ010009410">
    <property type="protein sequence ID" value="CAG2172576.1"/>
    <property type="molecule type" value="Genomic_DNA"/>
</dbReference>
<dbReference type="AlphaFoldDB" id="A0A7R9MAA3"/>
<evidence type="ECO:0000256" key="1">
    <source>
        <dbReference type="ARBA" id="ARBA00023054"/>
    </source>
</evidence>
<dbReference type="OrthoDB" id="1026733at2759"/>
<name>A0A7R9MAA3_9ACAR</name>
<dbReference type="CDD" id="cd16120">
    <property type="entry name" value="UBX_UBXN3B"/>
    <property type="match status" value="1"/>
</dbReference>
<dbReference type="PANTHER" id="PTHR23322:SF1">
    <property type="entry name" value="FAS-ASSOCIATED FACTOR 2"/>
    <property type="match status" value="1"/>
</dbReference>
<dbReference type="SMART" id="SM00594">
    <property type="entry name" value="UAS"/>
    <property type="match status" value="1"/>
</dbReference>
<dbReference type="SUPFAM" id="SSF54236">
    <property type="entry name" value="Ubiquitin-like"/>
    <property type="match status" value="1"/>
</dbReference>
<dbReference type="PROSITE" id="PS50033">
    <property type="entry name" value="UBX"/>
    <property type="match status" value="1"/>
</dbReference>
<sequence length="308" mass="35786">FFVGNYNQAIDAAKRDLRFLLVYLHSDSHEDTDAFCQSVLINQRFIDCLTEHNVLFWASSVTYAEGYSVSQQLRESSYPFLALIALKQNRMVVVRKLEGTAHLEPLIAQLRASIEVNRSALDTVRLEREERSMNQLLRQEQDRAFRDSLEVDRQKERKKLEEKARQDAEEEAKKRVELEANQRKERLLQLREELVREIPTEPQPNDTNATHIVIKLPNGTRLERRFLKTESIRYLYYFVFCNNDSPLNFIIRTNLPTRDLPGRSPQLEDFTFGDNNTITSVGTDTPEPTLLEAGLGGREMLFVHDLEA</sequence>
<feature type="non-terminal residue" evidence="4">
    <location>
        <position position="1"/>
    </location>
</feature>
<proteinExistence type="predicted"/>
<dbReference type="Gene3D" id="3.40.30.10">
    <property type="entry name" value="Glutaredoxin"/>
    <property type="match status" value="1"/>
</dbReference>
<dbReference type="Pfam" id="PF00789">
    <property type="entry name" value="UBX"/>
    <property type="match status" value="1"/>
</dbReference>
<evidence type="ECO:0000256" key="2">
    <source>
        <dbReference type="SAM" id="Coils"/>
    </source>
</evidence>
<keyword evidence="5" id="KW-1185">Reference proteome</keyword>
<organism evidence="4">
    <name type="scientific">Oppiella nova</name>
    <dbReference type="NCBI Taxonomy" id="334625"/>
    <lineage>
        <taxon>Eukaryota</taxon>
        <taxon>Metazoa</taxon>
        <taxon>Ecdysozoa</taxon>
        <taxon>Arthropoda</taxon>
        <taxon>Chelicerata</taxon>
        <taxon>Arachnida</taxon>
        <taxon>Acari</taxon>
        <taxon>Acariformes</taxon>
        <taxon>Sarcoptiformes</taxon>
        <taxon>Oribatida</taxon>
        <taxon>Brachypylina</taxon>
        <taxon>Oppioidea</taxon>
        <taxon>Oppiidae</taxon>
        <taxon>Oppiella</taxon>
    </lineage>
</organism>
<dbReference type="InterPro" id="IPR036249">
    <property type="entry name" value="Thioredoxin-like_sf"/>
</dbReference>
<dbReference type="Proteomes" id="UP000728032">
    <property type="component" value="Unassembled WGS sequence"/>
</dbReference>
<dbReference type="InterPro" id="IPR050730">
    <property type="entry name" value="UBX_domain-protein"/>
</dbReference>
<accession>A0A7R9MAA3</accession>
<evidence type="ECO:0000259" key="3">
    <source>
        <dbReference type="PROSITE" id="PS50033"/>
    </source>
</evidence>
<feature type="domain" description="UBX" evidence="3">
    <location>
        <begin position="205"/>
        <end position="303"/>
    </location>
</feature>
<dbReference type="PANTHER" id="PTHR23322">
    <property type="entry name" value="FAS-ASSOCIATED PROTEIN"/>
    <property type="match status" value="1"/>
</dbReference>
<dbReference type="EMBL" id="OC924235">
    <property type="protein sequence ID" value="CAD7655389.1"/>
    <property type="molecule type" value="Genomic_DNA"/>
</dbReference>
<dbReference type="InterPro" id="IPR001012">
    <property type="entry name" value="UBX_dom"/>
</dbReference>
<feature type="coiled-coil region" evidence="2">
    <location>
        <begin position="146"/>
        <end position="197"/>
    </location>
</feature>
<evidence type="ECO:0000313" key="5">
    <source>
        <dbReference type="Proteomes" id="UP000728032"/>
    </source>
</evidence>
<gene>
    <name evidence="4" type="ORF">ONB1V03_LOCUS12032</name>
</gene>
<evidence type="ECO:0000313" key="4">
    <source>
        <dbReference type="EMBL" id="CAD7655389.1"/>
    </source>
</evidence>
<dbReference type="InterPro" id="IPR029071">
    <property type="entry name" value="Ubiquitin-like_domsf"/>
</dbReference>
<dbReference type="InterPro" id="IPR006577">
    <property type="entry name" value="UAS"/>
</dbReference>
<keyword evidence="1 2" id="KW-0175">Coiled coil</keyword>